<dbReference type="InterPro" id="IPR013978">
    <property type="entry name" value="MEKHLA"/>
</dbReference>
<proteinExistence type="predicted"/>
<evidence type="ECO:0000313" key="3">
    <source>
        <dbReference type="Proteomes" id="UP000077857"/>
    </source>
</evidence>
<dbReference type="OrthoDB" id="9794448at2"/>
<dbReference type="AlphaFoldDB" id="A0A177N2B2"/>
<accession>A0A177N2B2</accession>
<dbReference type="Proteomes" id="UP000077857">
    <property type="component" value="Unassembled WGS sequence"/>
</dbReference>
<dbReference type="SUPFAM" id="SSF55785">
    <property type="entry name" value="PYP-like sensor domain (PAS domain)"/>
    <property type="match status" value="1"/>
</dbReference>
<evidence type="ECO:0000259" key="1">
    <source>
        <dbReference type="Pfam" id="PF08670"/>
    </source>
</evidence>
<dbReference type="Pfam" id="PF08670">
    <property type="entry name" value="MEKHLA"/>
    <property type="match status" value="1"/>
</dbReference>
<evidence type="ECO:0000313" key="2">
    <source>
        <dbReference type="EMBL" id="OAI11613.1"/>
    </source>
</evidence>
<organism evidence="2 3">
    <name type="scientific">Methylomonas koyamae</name>
    <dbReference type="NCBI Taxonomy" id="702114"/>
    <lineage>
        <taxon>Bacteria</taxon>
        <taxon>Pseudomonadati</taxon>
        <taxon>Pseudomonadota</taxon>
        <taxon>Gammaproteobacteria</taxon>
        <taxon>Methylococcales</taxon>
        <taxon>Methylococcaceae</taxon>
        <taxon>Methylomonas</taxon>
    </lineage>
</organism>
<protein>
    <submittedName>
        <fullName evidence="2">MEKHLA domain-containing protein</fullName>
    </submittedName>
</protein>
<reference evidence="2 3" key="1">
    <citation type="submission" date="2016-03" db="EMBL/GenBank/DDBJ databases">
        <authorList>
            <person name="Ploux O."/>
        </authorList>
    </citation>
    <scope>NUCLEOTIDE SEQUENCE [LARGE SCALE GENOMIC DNA]</scope>
    <source>
        <strain evidence="2 3">R-45378</strain>
    </source>
</reference>
<dbReference type="InterPro" id="IPR035965">
    <property type="entry name" value="PAS-like_dom_sf"/>
</dbReference>
<sequence length="158" mass="18002">MLDLTVPNPANDFHSRHIGLMLDSYRELLGMPLLAPLPGQSLGEAAFNAEFVLLSHTADADPLFNYGNRQALALFEFEWQELVGLPSRFSAEPVNRAERERLLAQVSGRGYIDDYSGVRIAKSGKRFLIEHAVVWNVYDQWRRYYGQAACFSDWRLLP</sequence>
<comment type="caution">
    <text evidence="2">The sequence shown here is derived from an EMBL/GenBank/DDBJ whole genome shotgun (WGS) entry which is preliminary data.</text>
</comment>
<dbReference type="EMBL" id="LUUJ01000119">
    <property type="protein sequence ID" value="OAI11613.1"/>
    <property type="molecule type" value="Genomic_DNA"/>
</dbReference>
<gene>
    <name evidence="2" type="ORF">A1507_20100</name>
</gene>
<name>A0A177N2B2_9GAMM</name>
<feature type="domain" description="MEKHLA" evidence="1">
    <location>
        <begin position="16"/>
        <end position="155"/>
    </location>
</feature>
<dbReference type="RefSeq" id="WP_064042263.1">
    <property type="nucleotide sequence ID" value="NZ_LUUJ01000119.1"/>
</dbReference>